<keyword evidence="3" id="KW-1185">Reference proteome</keyword>
<evidence type="ECO:0000313" key="2">
    <source>
        <dbReference type="EMBL" id="UAW01150.1"/>
    </source>
</evidence>
<accession>A0AAE9BP70</accession>
<reference evidence="2 3" key="1">
    <citation type="submission" date="2021-06" db="EMBL/GenBank/DDBJ databases">
        <authorList>
            <person name="Chen R."/>
            <person name="Qin H."/>
            <person name="He S."/>
            <person name="Han P."/>
            <person name="Xu F."/>
            <person name="Sun H."/>
            <person name="Fan H."/>
            <person name="Tong Y."/>
        </authorList>
    </citation>
    <scope>NUCLEOTIDE SEQUENCE [LARGE SCALE GENOMIC DNA]</scope>
</reference>
<proteinExistence type="predicted"/>
<evidence type="ECO:0000256" key="1">
    <source>
        <dbReference type="SAM" id="Coils"/>
    </source>
</evidence>
<dbReference type="EMBL" id="MZ447858">
    <property type="protein sequence ID" value="UAW01150.1"/>
    <property type="molecule type" value="Genomic_DNA"/>
</dbReference>
<dbReference type="RefSeq" id="YP_010657585.1">
    <property type="nucleotide sequence ID" value="NC_070848.1"/>
</dbReference>
<feature type="coiled-coil region" evidence="1">
    <location>
        <begin position="376"/>
        <end position="403"/>
    </location>
</feature>
<dbReference type="KEGG" id="vg:77933504"/>
<dbReference type="Proteomes" id="UP000828026">
    <property type="component" value="Segment"/>
</dbReference>
<dbReference type="GeneID" id="77933504"/>
<name>A0AAE9BP70_9CAUD</name>
<keyword evidence="1" id="KW-0175">Coiled coil</keyword>
<organism evidence="2 3">
    <name type="scientific">Vibrio phage BUCT194</name>
    <dbReference type="NCBI Taxonomy" id="2859072"/>
    <lineage>
        <taxon>Viruses</taxon>
        <taxon>Duplodnaviria</taxon>
        <taxon>Heunggongvirae</taxon>
        <taxon>Uroviricota</taxon>
        <taxon>Caudoviricetes</taxon>
        <taxon>Schitoviridae</taxon>
        <taxon>Varunavirus</taxon>
        <taxon>Varunavirus BUCT194</taxon>
    </lineage>
</organism>
<evidence type="ECO:0000313" key="3">
    <source>
        <dbReference type="Proteomes" id="UP000828026"/>
    </source>
</evidence>
<protein>
    <submittedName>
        <fullName evidence="2">Uncharacterized protein</fullName>
    </submittedName>
</protein>
<sequence>MPITWRNIEAPNFRQAQLGVATANESIQDALQGIRNIGTEQRQIADANLDSATQAFTQNAEEQLLASTQNADDLANFDFGKFADEVAVNPVDRNALHDLFLTRADALRQEELDKLQLEAQKVGIERDKIGIKQAKGDLLEQQRNRLEDTLNKGVASVVETGQRNGLTDAEITDNVRNYLAQTGQKDGQDYSWFIPKAMQTRNSMLTAATSLTPKQQAAYEKELERNKQATENQMSLETAAYQQELQKLPTLESVQAESSLDMYANPTETINKWTTDGWFSADAESNIDTANVMFESAQGKIRGQMERKAKDDYQKFLDKNKLTENSPEAIKYRTEQYEPAINAARSYVLPNTVKNQALRLLPRDPKEGRIYFPSLGSNKIKLVEEARKQVEEMEKNVEKRLLLQQKHQQDLQNIIDSQSVNDSAALEAAKLR</sequence>